<keyword evidence="7" id="KW-1185">Reference proteome</keyword>
<protein>
    <submittedName>
        <fullName evidence="6">Outer membrane receptor proteins, mostly Fe transport</fullName>
    </submittedName>
</protein>
<evidence type="ECO:0000256" key="3">
    <source>
        <dbReference type="ARBA" id="ARBA00023237"/>
    </source>
</evidence>
<feature type="domain" description="Outer membrane protein beta-barrel" evidence="5">
    <location>
        <begin position="304"/>
        <end position="704"/>
    </location>
</feature>
<keyword evidence="4" id="KW-0732">Signal</keyword>
<reference evidence="6 7" key="1">
    <citation type="submission" date="2016-10" db="EMBL/GenBank/DDBJ databases">
        <authorList>
            <person name="de Groot N.N."/>
        </authorList>
    </citation>
    <scope>NUCLEOTIDE SEQUENCE [LARGE SCALE GENOMIC DNA]</scope>
    <source>
        <strain evidence="6 7">DSM 21039</strain>
    </source>
</reference>
<gene>
    <name evidence="6" type="ORF">SAMN04488505_113139</name>
</gene>
<keyword evidence="2" id="KW-0472">Membrane</keyword>
<dbReference type="RefSeq" id="WP_089921116.1">
    <property type="nucleotide sequence ID" value="NZ_FOBB01000013.1"/>
</dbReference>
<dbReference type="AlphaFoldDB" id="A0A1H8JSZ4"/>
<dbReference type="SUPFAM" id="SSF56935">
    <property type="entry name" value="Porins"/>
    <property type="match status" value="1"/>
</dbReference>
<sequence length="731" mass="81210">MKQIIKHSWLMGMLLVVAAGEQAAGQVQAPAKDSATLATDTISLKIFEVKGTKPFLVQSVDRITLNVSESPVAAGSNAYDVIKRAPGVLADQNGTLSVRGKSVTVWIDGRPSNLSGEELNTLLQTMNGSSLDKVEIITHPSARYDAQGGAVINIKTIKGRSLGMNGIFTLGAGAGRFARYNSGLSLNYRTAKVNVYGSYDYGNNQVYIDNRSTRYLGTTTITENEYDKRRRNNNNFKLGLDYDINKTTSLGVLAKGYLNYRDREVVNNTAIGKPLQPDSLSNVATTGTASIFSPSVNLYFKKVLNKQGSEIAVNADYFYYRKSWEDHFITRFYDAPEKPYSHADTLSNRSPAHNKVYALAADYVYPAKWGRLEAGVKATRTTTDNDVLWENAVNGQWETDLGKTNHFIFKENISAAYVNYNQTFGKYNVQAGLRAEQTSTEGYSVTLQQKDKNSYLYLFPNLSVQYAASAKHVWGAGYKRNIMRYGFDYVNPFILYHSQYSYSQGNPYIKPQIDNSVELSYIYDNKISANLTYAHSGNSLQQVYRQDTASKLIISSYDNLSGADLLSLTVTSSTVIGNSSFINTVGAMYTSYKGSSGSTALDNQAYAAYLSSNYALKLSKQLSAEATGFYRSPIASGIFKMSSMFRLDLGISQTILQQRGSLKLSVSDVFNTQRAKYTVENYQNVNAAYNNKIETRFFNIIFNYKFGNQYVKAGKNRKTGIDDMRTRMGSN</sequence>
<organism evidence="6 7">
    <name type="scientific">Chitinophaga rupis</name>
    <dbReference type="NCBI Taxonomy" id="573321"/>
    <lineage>
        <taxon>Bacteria</taxon>
        <taxon>Pseudomonadati</taxon>
        <taxon>Bacteroidota</taxon>
        <taxon>Chitinophagia</taxon>
        <taxon>Chitinophagales</taxon>
        <taxon>Chitinophagaceae</taxon>
        <taxon>Chitinophaga</taxon>
    </lineage>
</organism>
<comment type="subcellular location">
    <subcellularLocation>
        <location evidence="1">Cell outer membrane</location>
    </subcellularLocation>
</comment>
<feature type="signal peptide" evidence="4">
    <location>
        <begin position="1"/>
        <end position="23"/>
    </location>
</feature>
<dbReference type="InterPro" id="IPR036942">
    <property type="entry name" value="Beta-barrel_TonB_sf"/>
</dbReference>
<dbReference type="STRING" id="573321.SAMN04488505_113139"/>
<dbReference type="Pfam" id="PF14905">
    <property type="entry name" value="OMP_b-brl_3"/>
    <property type="match status" value="1"/>
</dbReference>
<dbReference type="InterPro" id="IPR041700">
    <property type="entry name" value="OMP_b-brl_3"/>
</dbReference>
<dbReference type="Proteomes" id="UP000198984">
    <property type="component" value="Unassembled WGS sequence"/>
</dbReference>
<dbReference type="GO" id="GO:0009279">
    <property type="term" value="C:cell outer membrane"/>
    <property type="evidence" value="ECO:0007669"/>
    <property type="project" value="UniProtKB-SubCell"/>
</dbReference>
<evidence type="ECO:0000256" key="2">
    <source>
        <dbReference type="ARBA" id="ARBA00023136"/>
    </source>
</evidence>
<name>A0A1H8JSZ4_9BACT</name>
<keyword evidence="3" id="KW-0998">Cell outer membrane</keyword>
<feature type="chain" id="PRO_5011737820" evidence="4">
    <location>
        <begin position="24"/>
        <end position="731"/>
    </location>
</feature>
<dbReference type="EMBL" id="FOBB01000013">
    <property type="protein sequence ID" value="SEN83863.1"/>
    <property type="molecule type" value="Genomic_DNA"/>
</dbReference>
<dbReference type="Gene3D" id="2.40.170.20">
    <property type="entry name" value="TonB-dependent receptor, beta-barrel domain"/>
    <property type="match status" value="1"/>
</dbReference>
<evidence type="ECO:0000256" key="4">
    <source>
        <dbReference type="SAM" id="SignalP"/>
    </source>
</evidence>
<evidence type="ECO:0000313" key="6">
    <source>
        <dbReference type="EMBL" id="SEN83863.1"/>
    </source>
</evidence>
<evidence type="ECO:0000313" key="7">
    <source>
        <dbReference type="Proteomes" id="UP000198984"/>
    </source>
</evidence>
<dbReference type="OrthoDB" id="905812at2"/>
<evidence type="ECO:0000256" key="1">
    <source>
        <dbReference type="ARBA" id="ARBA00004442"/>
    </source>
</evidence>
<proteinExistence type="predicted"/>
<keyword evidence="6" id="KW-0675">Receptor</keyword>
<accession>A0A1H8JSZ4</accession>
<evidence type="ECO:0000259" key="5">
    <source>
        <dbReference type="Pfam" id="PF14905"/>
    </source>
</evidence>